<dbReference type="AlphaFoldDB" id="A0A9P6LAE2"/>
<gene>
    <name evidence="1" type="ORF">BJ322DRAFT_1018046</name>
</gene>
<reference evidence="1" key="2">
    <citation type="submission" date="2020-11" db="EMBL/GenBank/DDBJ databases">
        <authorList>
            <consortium name="DOE Joint Genome Institute"/>
            <person name="Kuo A."/>
            <person name="Miyauchi S."/>
            <person name="Kiss E."/>
            <person name="Drula E."/>
            <person name="Kohler A."/>
            <person name="Sanchez-Garcia M."/>
            <person name="Andreopoulos B."/>
            <person name="Barry K.W."/>
            <person name="Bonito G."/>
            <person name="Buee M."/>
            <person name="Carver A."/>
            <person name="Chen C."/>
            <person name="Cichocki N."/>
            <person name="Clum A."/>
            <person name="Culley D."/>
            <person name="Crous P.W."/>
            <person name="Fauchery L."/>
            <person name="Girlanda M."/>
            <person name="Hayes R."/>
            <person name="Keri Z."/>
            <person name="Labutti K."/>
            <person name="Lipzen A."/>
            <person name="Lombard V."/>
            <person name="Magnuson J."/>
            <person name="Maillard F."/>
            <person name="Morin E."/>
            <person name="Murat C."/>
            <person name="Nolan M."/>
            <person name="Ohm R."/>
            <person name="Pangilinan J."/>
            <person name="Pereira M."/>
            <person name="Perotto S."/>
            <person name="Peter M."/>
            <person name="Riley R."/>
            <person name="Sitrit Y."/>
            <person name="Stielow B."/>
            <person name="Szollosi G."/>
            <person name="Zifcakova L."/>
            <person name="Stursova M."/>
            <person name="Spatafora J.W."/>
            <person name="Tedersoo L."/>
            <person name="Vaario L.-M."/>
            <person name="Yamada A."/>
            <person name="Yan M."/>
            <person name="Wang P."/>
            <person name="Xu J."/>
            <person name="Bruns T."/>
            <person name="Baldrian P."/>
            <person name="Vilgalys R."/>
            <person name="Henrissat B."/>
            <person name="Grigoriev I.V."/>
            <person name="Hibbett D."/>
            <person name="Nagy L.G."/>
            <person name="Martin F.M."/>
        </authorList>
    </citation>
    <scope>NUCLEOTIDE SEQUENCE</scope>
    <source>
        <strain evidence="1">UH-Tt-Lm1</strain>
    </source>
</reference>
<organism evidence="1 2">
    <name type="scientific">Thelephora terrestris</name>
    <dbReference type="NCBI Taxonomy" id="56493"/>
    <lineage>
        <taxon>Eukaryota</taxon>
        <taxon>Fungi</taxon>
        <taxon>Dikarya</taxon>
        <taxon>Basidiomycota</taxon>
        <taxon>Agaricomycotina</taxon>
        <taxon>Agaricomycetes</taxon>
        <taxon>Thelephorales</taxon>
        <taxon>Thelephoraceae</taxon>
        <taxon>Thelephora</taxon>
    </lineage>
</organism>
<reference evidence="1" key="1">
    <citation type="journal article" date="2020" name="Nat. Commun.">
        <title>Large-scale genome sequencing of mycorrhizal fungi provides insights into the early evolution of symbiotic traits.</title>
        <authorList>
            <person name="Miyauchi S."/>
            <person name="Kiss E."/>
            <person name="Kuo A."/>
            <person name="Drula E."/>
            <person name="Kohler A."/>
            <person name="Sanchez-Garcia M."/>
            <person name="Morin E."/>
            <person name="Andreopoulos B."/>
            <person name="Barry K.W."/>
            <person name="Bonito G."/>
            <person name="Buee M."/>
            <person name="Carver A."/>
            <person name="Chen C."/>
            <person name="Cichocki N."/>
            <person name="Clum A."/>
            <person name="Culley D."/>
            <person name="Crous P.W."/>
            <person name="Fauchery L."/>
            <person name="Girlanda M."/>
            <person name="Hayes R.D."/>
            <person name="Keri Z."/>
            <person name="LaButti K."/>
            <person name="Lipzen A."/>
            <person name="Lombard V."/>
            <person name="Magnuson J."/>
            <person name="Maillard F."/>
            <person name="Murat C."/>
            <person name="Nolan M."/>
            <person name="Ohm R.A."/>
            <person name="Pangilinan J."/>
            <person name="Pereira M.F."/>
            <person name="Perotto S."/>
            <person name="Peter M."/>
            <person name="Pfister S."/>
            <person name="Riley R."/>
            <person name="Sitrit Y."/>
            <person name="Stielow J.B."/>
            <person name="Szollosi G."/>
            <person name="Zifcakova L."/>
            <person name="Stursova M."/>
            <person name="Spatafora J.W."/>
            <person name="Tedersoo L."/>
            <person name="Vaario L.M."/>
            <person name="Yamada A."/>
            <person name="Yan M."/>
            <person name="Wang P."/>
            <person name="Xu J."/>
            <person name="Bruns T."/>
            <person name="Baldrian P."/>
            <person name="Vilgalys R."/>
            <person name="Dunand C."/>
            <person name="Henrissat B."/>
            <person name="Grigoriev I.V."/>
            <person name="Hibbett D."/>
            <person name="Nagy L.G."/>
            <person name="Martin F.M."/>
        </authorList>
    </citation>
    <scope>NUCLEOTIDE SEQUENCE</scope>
    <source>
        <strain evidence="1">UH-Tt-Lm1</strain>
    </source>
</reference>
<protein>
    <submittedName>
        <fullName evidence="1">Uncharacterized protein</fullName>
    </submittedName>
</protein>
<evidence type="ECO:0000313" key="1">
    <source>
        <dbReference type="EMBL" id="KAF9789374.1"/>
    </source>
</evidence>
<name>A0A9P6LAE2_9AGAM</name>
<comment type="caution">
    <text evidence="1">The sequence shown here is derived from an EMBL/GenBank/DDBJ whole genome shotgun (WGS) entry which is preliminary data.</text>
</comment>
<evidence type="ECO:0000313" key="2">
    <source>
        <dbReference type="Proteomes" id="UP000736335"/>
    </source>
</evidence>
<accession>A0A9P6LAE2</accession>
<proteinExistence type="predicted"/>
<sequence>MASPGIKCSTFHITRRALAYSIRHYRMGLVTHEDLPPPLDHFPEFPEVYFKTGGEPLLVGDCNVINSTVFQIVLDNTNLYIMRFGQWGYRNWDAPDVAFGLVNAWLGAGKDVVIHTRRRGVRAAGESRGMACFVVGCGVSLFAAWEVGLMPNTATLMGKSLGGMVAVYGVEFGGGVQRPATYHLLPAKYLVNPFLPGLPPGLTQGELLYRLAPPLLFCKGSVVGGTLDLYHSIVVVDVSSLELDEDALSFHRVTMRGSSYRVLRSLPV</sequence>
<keyword evidence="2" id="KW-1185">Reference proteome</keyword>
<dbReference type="Proteomes" id="UP000736335">
    <property type="component" value="Unassembled WGS sequence"/>
</dbReference>
<dbReference type="EMBL" id="WIUZ02000003">
    <property type="protein sequence ID" value="KAF9789374.1"/>
    <property type="molecule type" value="Genomic_DNA"/>
</dbReference>